<reference evidence="2 3" key="1">
    <citation type="submission" date="2020-11" db="EMBL/GenBank/DDBJ databases">
        <authorList>
            <person name="Kim M.K."/>
        </authorList>
    </citation>
    <scope>NUCLEOTIDE SEQUENCE [LARGE SCALE GENOMIC DNA]</scope>
    <source>
        <strain evidence="2 3">BT683</strain>
    </source>
</reference>
<keyword evidence="3" id="KW-1185">Reference proteome</keyword>
<accession>A0ABS0IND0</accession>
<evidence type="ECO:0000256" key="1">
    <source>
        <dbReference type="SAM" id="SignalP"/>
    </source>
</evidence>
<sequence length="189" mass="20765">MAYWLVLLCACSSTCAYAQSPEQPQAIPPTSYVFGHPLATVRTSARAQLQARPGFRYMRLRACSPGGMEEPAARDTSSLCLVYSGPIGSSVRYVNQRGAPLPYYADFRLRFTPLGPAQTRVDVLTLHPRVVTGVALLPSLPHFVRQERTTPVAPSGWEEYELLQLLGRGLHEPHMPTAPPLPAPTRIGR</sequence>
<keyword evidence="1" id="KW-0732">Signal</keyword>
<gene>
    <name evidence="2" type="ORF">I2I05_20995</name>
</gene>
<name>A0ABS0IND0_9BACT</name>
<dbReference type="RefSeq" id="WP_196284233.1">
    <property type="nucleotide sequence ID" value="NZ_JADQDQ010000020.1"/>
</dbReference>
<evidence type="ECO:0000313" key="3">
    <source>
        <dbReference type="Proteomes" id="UP000597617"/>
    </source>
</evidence>
<feature type="signal peptide" evidence="1">
    <location>
        <begin position="1"/>
        <end position="18"/>
    </location>
</feature>
<comment type="caution">
    <text evidence="2">The sequence shown here is derived from an EMBL/GenBank/DDBJ whole genome shotgun (WGS) entry which is preliminary data.</text>
</comment>
<dbReference type="Proteomes" id="UP000597617">
    <property type="component" value="Unassembled WGS sequence"/>
</dbReference>
<protein>
    <submittedName>
        <fullName evidence="2">Uncharacterized protein</fullName>
    </submittedName>
</protein>
<proteinExistence type="predicted"/>
<evidence type="ECO:0000313" key="2">
    <source>
        <dbReference type="EMBL" id="MBF9239882.1"/>
    </source>
</evidence>
<dbReference type="EMBL" id="JADQDQ010000020">
    <property type="protein sequence ID" value="MBF9239882.1"/>
    <property type="molecule type" value="Genomic_DNA"/>
</dbReference>
<organism evidence="2 3">
    <name type="scientific">Hymenobacter jeongseonensis</name>
    <dbReference type="NCBI Taxonomy" id="2791027"/>
    <lineage>
        <taxon>Bacteria</taxon>
        <taxon>Pseudomonadati</taxon>
        <taxon>Bacteroidota</taxon>
        <taxon>Cytophagia</taxon>
        <taxon>Cytophagales</taxon>
        <taxon>Hymenobacteraceae</taxon>
        <taxon>Hymenobacter</taxon>
    </lineage>
</organism>
<feature type="chain" id="PRO_5047328282" evidence="1">
    <location>
        <begin position="19"/>
        <end position="189"/>
    </location>
</feature>